<dbReference type="SUPFAM" id="SSF88946">
    <property type="entry name" value="Sigma2 domain of RNA polymerase sigma factors"/>
    <property type="match status" value="1"/>
</dbReference>
<dbReference type="Proteomes" id="UP000805614">
    <property type="component" value="Unassembled WGS sequence"/>
</dbReference>
<dbReference type="InterPro" id="IPR013249">
    <property type="entry name" value="RNA_pol_sigma70_r4_t2"/>
</dbReference>
<dbReference type="InterPro" id="IPR013325">
    <property type="entry name" value="RNA_pol_sigma_r2"/>
</dbReference>
<protein>
    <submittedName>
        <fullName evidence="8">RNA polymerase sigma factor</fullName>
    </submittedName>
</protein>
<keyword evidence="3" id="KW-0731">Sigma factor</keyword>
<evidence type="ECO:0000256" key="1">
    <source>
        <dbReference type="ARBA" id="ARBA00010641"/>
    </source>
</evidence>
<evidence type="ECO:0000313" key="8">
    <source>
        <dbReference type="EMBL" id="MBC6466584.1"/>
    </source>
</evidence>
<sequence length="193" mass="21937">MIMSGRPVPGGPSARGAGEIRSSFDEFYLYWLPRLTGYLESQTSDHRWVEDIAQESMLTMAAKWDYLMTYDKPSAWLFKTATTMLRRWQSRAREQCTSIDDMITRGAHAGLVAPRFESRTAAHLDLMNAIRTLPRRQREALALHCLFGFPLADVGRIMGITEGSAKTHVHRARKRLEDLLRSPRPAADGEMRA</sequence>
<dbReference type="InterPro" id="IPR013324">
    <property type="entry name" value="RNA_pol_sigma_r3/r4-like"/>
</dbReference>
<feature type="domain" description="RNA polymerase sigma factor 70 region 4 type 2" evidence="7">
    <location>
        <begin position="124"/>
        <end position="176"/>
    </location>
</feature>
<name>A0ABR7LP69_9ACTN</name>
<dbReference type="PANTHER" id="PTHR43133:SF8">
    <property type="entry name" value="RNA POLYMERASE SIGMA FACTOR HI_1459-RELATED"/>
    <property type="match status" value="1"/>
</dbReference>
<evidence type="ECO:0000256" key="4">
    <source>
        <dbReference type="ARBA" id="ARBA00023125"/>
    </source>
</evidence>
<dbReference type="NCBIfam" id="TIGR02937">
    <property type="entry name" value="sigma70-ECF"/>
    <property type="match status" value="1"/>
</dbReference>
<evidence type="ECO:0000256" key="2">
    <source>
        <dbReference type="ARBA" id="ARBA00023015"/>
    </source>
</evidence>
<accession>A0ABR7LP69</accession>
<dbReference type="InterPro" id="IPR039425">
    <property type="entry name" value="RNA_pol_sigma-70-like"/>
</dbReference>
<feature type="domain" description="RNA polymerase sigma-70 region 2" evidence="6">
    <location>
        <begin position="28"/>
        <end position="92"/>
    </location>
</feature>
<evidence type="ECO:0000259" key="7">
    <source>
        <dbReference type="Pfam" id="PF08281"/>
    </source>
</evidence>
<dbReference type="CDD" id="cd06171">
    <property type="entry name" value="Sigma70_r4"/>
    <property type="match status" value="1"/>
</dbReference>
<evidence type="ECO:0000256" key="5">
    <source>
        <dbReference type="ARBA" id="ARBA00023163"/>
    </source>
</evidence>
<dbReference type="Gene3D" id="1.10.10.10">
    <property type="entry name" value="Winged helix-like DNA-binding domain superfamily/Winged helix DNA-binding domain"/>
    <property type="match status" value="1"/>
</dbReference>
<dbReference type="SUPFAM" id="SSF88659">
    <property type="entry name" value="Sigma3 and sigma4 domains of RNA polymerase sigma factors"/>
    <property type="match status" value="1"/>
</dbReference>
<evidence type="ECO:0000259" key="6">
    <source>
        <dbReference type="Pfam" id="PF04542"/>
    </source>
</evidence>
<dbReference type="InterPro" id="IPR036388">
    <property type="entry name" value="WH-like_DNA-bd_sf"/>
</dbReference>
<dbReference type="InterPro" id="IPR014284">
    <property type="entry name" value="RNA_pol_sigma-70_dom"/>
</dbReference>
<keyword evidence="9" id="KW-1185">Reference proteome</keyword>
<dbReference type="InterPro" id="IPR007627">
    <property type="entry name" value="RNA_pol_sigma70_r2"/>
</dbReference>
<evidence type="ECO:0000313" key="9">
    <source>
        <dbReference type="Proteomes" id="UP000805614"/>
    </source>
</evidence>
<keyword evidence="2" id="KW-0805">Transcription regulation</keyword>
<comment type="similarity">
    <text evidence="1">Belongs to the sigma-70 factor family. ECF subfamily.</text>
</comment>
<organism evidence="8 9">
    <name type="scientific">Actinomadura alba</name>
    <dbReference type="NCBI Taxonomy" id="406431"/>
    <lineage>
        <taxon>Bacteria</taxon>
        <taxon>Bacillati</taxon>
        <taxon>Actinomycetota</taxon>
        <taxon>Actinomycetes</taxon>
        <taxon>Streptosporangiales</taxon>
        <taxon>Thermomonosporaceae</taxon>
        <taxon>Actinomadura</taxon>
    </lineage>
</organism>
<dbReference type="Pfam" id="PF08281">
    <property type="entry name" value="Sigma70_r4_2"/>
    <property type="match status" value="1"/>
</dbReference>
<evidence type="ECO:0000256" key="3">
    <source>
        <dbReference type="ARBA" id="ARBA00023082"/>
    </source>
</evidence>
<comment type="caution">
    <text evidence="8">The sequence shown here is derived from an EMBL/GenBank/DDBJ whole genome shotgun (WGS) entry which is preliminary data.</text>
</comment>
<proteinExistence type="inferred from homology"/>
<dbReference type="PANTHER" id="PTHR43133">
    <property type="entry name" value="RNA POLYMERASE ECF-TYPE SIGMA FACTO"/>
    <property type="match status" value="1"/>
</dbReference>
<keyword evidence="4" id="KW-0238">DNA-binding</keyword>
<dbReference type="Pfam" id="PF04542">
    <property type="entry name" value="Sigma70_r2"/>
    <property type="match status" value="1"/>
</dbReference>
<reference evidence="8 9" key="1">
    <citation type="submission" date="2020-06" db="EMBL/GenBank/DDBJ databases">
        <title>Actinomadura xiongansis sp. nov., isolated from soil of Baiyangdian.</title>
        <authorList>
            <person name="Zhang X."/>
        </authorList>
    </citation>
    <scope>NUCLEOTIDE SEQUENCE [LARGE SCALE GENOMIC DNA]</scope>
    <source>
        <strain evidence="8 9">HBUM206468</strain>
    </source>
</reference>
<keyword evidence="5" id="KW-0804">Transcription</keyword>
<dbReference type="EMBL" id="JABVEC010000009">
    <property type="protein sequence ID" value="MBC6466584.1"/>
    <property type="molecule type" value="Genomic_DNA"/>
</dbReference>
<gene>
    <name evidence="8" type="ORF">HKK74_13875</name>
</gene>
<dbReference type="Gene3D" id="1.10.1740.10">
    <property type="match status" value="1"/>
</dbReference>